<feature type="signal peptide" evidence="1">
    <location>
        <begin position="1"/>
        <end position="20"/>
    </location>
</feature>
<feature type="chain" id="PRO_5045914635" description="Lipoprotein" evidence="1">
    <location>
        <begin position="21"/>
        <end position="806"/>
    </location>
</feature>
<dbReference type="EMBL" id="JAHXCT010000001">
    <property type="protein sequence ID" value="MBW4768191.1"/>
    <property type="molecule type" value="Genomic_DNA"/>
</dbReference>
<dbReference type="PROSITE" id="PS51257">
    <property type="entry name" value="PROKAR_LIPOPROTEIN"/>
    <property type="match status" value="1"/>
</dbReference>
<name>A0ABS6Y9E4_9BACT</name>
<organism evidence="2 3">
    <name type="scientific">Hoylesella nanceiensis</name>
    <dbReference type="NCBI Taxonomy" id="425941"/>
    <lineage>
        <taxon>Bacteria</taxon>
        <taxon>Pseudomonadati</taxon>
        <taxon>Bacteroidota</taxon>
        <taxon>Bacteroidia</taxon>
        <taxon>Bacteroidales</taxon>
        <taxon>Prevotellaceae</taxon>
        <taxon>Hoylesella</taxon>
    </lineage>
</organism>
<keyword evidence="3" id="KW-1185">Reference proteome</keyword>
<evidence type="ECO:0000256" key="1">
    <source>
        <dbReference type="SAM" id="SignalP"/>
    </source>
</evidence>
<comment type="caution">
    <text evidence="2">The sequence shown here is derived from an EMBL/GenBank/DDBJ whole genome shotgun (WGS) entry which is preliminary data.</text>
</comment>
<dbReference type="RefSeq" id="WP_219478817.1">
    <property type="nucleotide sequence ID" value="NZ_JAHXCT010000001.1"/>
</dbReference>
<evidence type="ECO:0000313" key="3">
    <source>
        <dbReference type="Proteomes" id="UP000788426"/>
    </source>
</evidence>
<sequence>MKKYLLSCIAFSVLLFTGCADENMPTTSTESTEPGITVSMDLAANLQVPNSPEGTRAPRFAIGYKGNENADPTKSHGYPIPIGIFNERSNSATEIADGTEVPVYCIFMSTDKDQPVTKVVTKWTYKKGGNLRLAPTSTFEMAAGTDLTKGTWYVCGILGGEQLSTQVKFNGYSEGHTTISRTGEEVTWGADIPYLFSWRKLEANAAKKSFKADKAVLFKQFGTIVRLRVENNTGFDFQYNGVRIITSNILRGQFDLKVFDKQHDFLASNLKDTQDGDVASASSESFKKAFQMFKFYQRPLDDAAMTGEIKVFGDFNKDYAQESDPTKKVENTALTYYDHIFLNRAWDKVLNGQKAPSYIYVWMAPQTQAVKTYPNTAEGSGTPTVEHVQKTQFLLFAKPLDNATSSRPNGEPVPTSINMIPAYGTLKSYLSGANYVANGKVVFEYAPLSYIAKHDNFGTEAEVESTSNQTIPATNRYAFSELSSGTIPSGYKLASHLNWRTIFAQGHGFAGLRKETPGVGYDINGTLKYPYSIGYVSYAQMPNASEPVRVFHTYSSGKNLPAAQQGHIAYMIGMAKKPSYITDDLEGNFYQGRTKQPAGQVRSGMDQTGSAAAPWITDNKYQYVMRWEDKDYANKTTGRAVLSQRYLGPRFVLDMDDIAREEFWTLNPKYTNEYPEETSRTFPLSGFYTFTTYTSADPVFTGVLNGWYLQEASKGISAQYWTKDLIYESGRYALGATKDNNGVLPYYAPTFRALDNASGMSGFFYYLNQGVPYNQHLNIKEQSTTYQKNLIEKAPVRLWRTTPAKD</sequence>
<protein>
    <recommendedName>
        <fullName evidence="4">Lipoprotein</fullName>
    </recommendedName>
</protein>
<gene>
    <name evidence="2" type="ORF">KZO38_00195</name>
</gene>
<dbReference type="Proteomes" id="UP000788426">
    <property type="component" value="Unassembled WGS sequence"/>
</dbReference>
<proteinExistence type="predicted"/>
<evidence type="ECO:0000313" key="2">
    <source>
        <dbReference type="EMBL" id="MBW4768191.1"/>
    </source>
</evidence>
<evidence type="ECO:0008006" key="4">
    <source>
        <dbReference type="Google" id="ProtNLM"/>
    </source>
</evidence>
<keyword evidence="1" id="KW-0732">Signal</keyword>
<accession>A0ABS6Y9E4</accession>
<reference evidence="2 3" key="1">
    <citation type="submission" date="2021-07" db="EMBL/GenBank/DDBJ databases">
        <title>Genomic diversity and antimicrobial resistance of Prevotella spp. isolated from chronic lung disease airways.</title>
        <authorList>
            <person name="Webb K.A."/>
            <person name="Olagoke O.S."/>
            <person name="Baird T."/>
            <person name="Neill J."/>
            <person name="Pham A."/>
            <person name="Wells T.J."/>
            <person name="Ramsay K.A."/>
            <person name="Bell S.C."/>
            <person name="Sarovich D.S."/>
            <person name="Price E.P."/>
        </authorList>
    </citation>
    <scope>NUCLEOTIDE SEQUENCE [LARGE SCALE GENOMIC DNA]</scope>
    <source>
        <strain evidence="2 3">SCHI0011.S.12</strain>
    </source>
</reference>